<dbReference type="InterPro" id="IPR013563">
    <property type="entry name" value="Oligopep_ABC_C"/>
</dbReference>
<keyword evidence="3" id="KW-0547">Nucleotide-binding</keyword>
<evidence type="ECO:0000313" key="6">
    <source>
        <dbReference type="EMBL" id="MED4129608.1"/>
    </source>
</evidence>
<dbReference type="GO" id="GO:0005524">
    <property type="term" value="F:ATP binding"/>
    <property type="evidence" value="ECO:0007669"/>
    <property type="project" value="UniProtKB-KW"/>
</dbReference>
<keyword evidence="7" id="KW-1185">Reference proteome</keyword>
<evidence type="ECO:0000256" key="2">
    <source>
        <dbReference type="ARBA" id="ARBA00022448"/>
    </source>
</evidence>
<accession>A0ABU6NQC5</accession>
<proteinExistence type="inferred from homology"/>
<keyword evidence="2" id="KW-0813">Transport</keyword>
<dbReference type="PROSITE" id="PS00211">
    <property type="entry name" value="ABC_TRANSPORTER_1"/>
    <property type="match status" value="1"/>
</dbReference>
<dbReference type="RefSeq" id="WP_328238237.1">
    <property type="nucleotide sequence ID" value="NZ_JAROAS010000037.1"/>
</dbReference>
<organism evidence="6 7">
    <name type="scientific">Shouchella miscanthi</name>
    <dbReference type="NCBI Taxonomy" id="2598861"/>
    <lineage>
        <taxon>Bacteria</taxon>
        <taxon>Bacillati</taxon>
        <taxon>Bacillota</taxon>
        <taxon>Bacilli</taxon>
        <taxon>Bacillales</taxon>
        <taxon>Bacillaceae</taxon>
        <taxon>Shouchella</taxon>
    </lineage>
</organism>
<dbReference type="Pfam" id="PF08352">
    <property type="entry name" value="oligo_HPY"/>
    <property type="match status" value="1"/>
</dbReference>
<dbReference type="SUPFAM" id="SSF52540">
    <property type="entry name" value="P-loop containing nucleoside triphosphate hydrolases"/>
    <property type="match status" value="1"/>
</dbReference>
<dbReference type="InterPro" id="IPR050319">
    <property type="entry name" value="ABC_transp_ATP-bind"/>
</dbReference>
<dbReference type="Pfam" id="PF00005">
    <property type="entry name" value="ABC_tran"/>
    <property type="match status" value="1"/>
</dbReference>
<gene>
    <name evidence="6" type="ORF">P5F74_15850</name>
</gene>
<dbReference type="EMBL" id="JAROAS010000037">
    <property type="protein sequence ID" value="MED4129608.1"/>
    <property type="molecule type" value="Genomic_DNA"/>
</dbReference>
<dbReference type="InterPro" id="IPR003593">
    <property type="entry name" value="AAA+_ATPase"/>
</dbReference>
<dbReference type="PROSITE" id="PS50893">
    <property type="entry name" value="ABC_TRANSPORTER_2"/>
    <property type="match status" value="1"/>
</dbReference>
<evidence type="ECO:0000256" key="1">
    <source>
        <dbReference type="ARBA" id="ARBA00005417"/>
    </source>
</evidence>
<feature type="domain" description="ABC transporter" evidence="5">
    <location>
        <begin position="6"/>
        <end position="259"/>
    </location>
</feature>
<dbReference type="InterPro" id="IPR027417">
    <property type="entry name" value="P-loop_NTPase"/>
</dbReference>
<comment type="similarity">
    <text evidence="1">Belongs to the ABC transporter superfamily.</text>
</comment>
<dbReference type="InterPro" id="IPR003439">
    <property type="entry name" value="ABC_transporter-like_ATP-bd"/>
</dbReference>
<dbReference type="Proteomes" id="UP001341820">
    <property type="component" value="Unassembled WGS sequence"/>
</dbReference>
<dbReference type="PANTHER" id="PTHR43776">
    <property type="entry name" value="TRANSPORT ATP-BINDING PROTEIN"/>
    <property type="match status" value="1"/>
</dbReference>
<evidence type="ECO:0000313" key="7">
    <source>
        <dbReference type="Proteomes" id="UP001341820"/>
    </source>
</evidence>
<evidence type="ECO:0000256" key="4">
    <source>
        <dbReference type="ARBA" id="ARBA00022840"/>
    </source>
</evidence>
<dbReference type="CDD" id="cd03257">
    <property type="entry name" value="ABC_NikE_OppD_transporters"/>
    <property type="match status" value="1"/>
</dbReference>
<evidence type="ECO:0000259" key="5">
    <source>
        <dbReference type="PROSITE" id="PS50893"/>
    </source>
</evidence>
<dbReference type="Gene3D" id="3.40.50.300">
    <property type="entry name" value="P-loop containing nucleotide triphosphate hydrolases"/>
    <property type="match status" value="1"/>
</dbReference>
<dbReference type="NCBIfam" id="TIGR01727">
    <property type="entry name" value="oligo_HPY"/>
    <property type="match status" value="1"/>
</dbReference>
<dbReference type="SMART" id="SM00382">
    <property type="entry name" value="AAA"/>
    <property type="match status" value="1"/>
</dbReference>
<keyword evidence="4 6" id="KW-0067">ATP-binding</keyword>
<reference evidence="6 7" key="1">
    <citation type="submission" date="2023-03" db="EMBL/GenBank/DDBJ databases">
        <title>Bacillus Genome Sequencing.</title>
        <authorList>
            <person name="Dunlap C."/>
        </authorList>
    </citation>
    <scope>NUCLEOTIDE SEQUENCE [LARGE SCALE GENOMIC DNA]</scope>
    <source>
        <strain evidence="6 7">B-4107</strain>
    </source>
</reference>
<protein>
    <submittedName>
        <fullName evidence="6">ABC transporter ATP-binding protein</fullName>
    </submittedName>
</protein>
<dbReference type="InterPro" id="IPR017871">
    <property type="entry name" value="ABC_transporter-like_CS"/>
</dbReference>
<evidence type="ECO:0000256" key="3">
    <source>
        <dbReference type="ARBA" id="ARBA00022741"/>
    </source>
</evidence>
<comment type="caution">
    <text evidence="6">The sequence shown here is derived from an EMBL/GenBank/DDBJ whole genome shotgun (WGS) entry which is preliminary data.</text>
</comment>
<sequence length="343" mass="37915">MTKPIMQLENVTVSFEGRDGGGKKVQMDVLQELSLDIFSGEILAIVGESGCGKSTLGKVLAGLHRPAEGTYRYEGQDSVVLKGKEKKAFRLGVQLIQQDSYAALNPSRTIFQSLKAPLVAHRLTRGAKQTRKRVTELLETVGLTPVEQFVDKFPHQLSGGQRQRVLMARAISLNPRVIIADEPVSMVDVSLRLSILNLMSRLNKELGIAFIYITHDLATARFIAQKGRLAVMYLGRIVELSEVGLMMNQAQHPYMQALLSAVPLPHPKMAKLKKQLPIKGYEVPKLTSSPTGCHFHPRCPYATEECERETPQLREGKHGVVACHHAERIPVWTLPHSSASSSS</sequence>
<name>A0ABU6NQC5_9BACI</name>